<evidence type="ECO:0000313" key="2">
    <source>
        <dbReference type="Proteomes" id="UP000010473"/>
    </source>
</evidence>
<proteinExistence type="predicted"/>
<dbReference type="STRING" id="111780.Sta7437_4338"/>
<dbReference type="AlphaFoldDB" id="K9Y1F3"/>
<name>K9Y1F3_STAC7</name>
<sequence length="191" mass="21687">MEHLSLLEQVANSFLTSSNLPDSDTVVEALLQAEKEARQRKSSASFEQLIGTWRLCFITGTKKTRQKAGIVLGAGKYIPKFIKITLTYFLDQEQGRVNNCVEVGGLTLSLTGPIKFLIKKNILAFDFTQMIVKLFNFKIYQGYIRSGKSKEEKFYQEKINQQAFFAYFLIQDRLIAARGRGGGLALWTRID</sequence>
<evidence type="ECO:0008006" key="3">
    <source>
        <dbReference type="Google" id="ProtNLM"/>
    </source>
</evidence>
<dbReference type="Proteomes" id="UP000010473">
    <property type="component" value="Chromosome"/>
</dbReference>
<dbReference type="KEGG" id="scs:Sta7437_4338"/>
<accession>K9Y1F3</accession>
<dbReference type="eggNOG" id="ENOG5030QVM">
    <property type="taxonomic scope" value="Bacteria"/>
</dbReference>
<evidence type="ECO:0000313" key="1">
    <source>
        <dbReference type="EMBL" id="AFZ37807.1"/>
    </source>
</evidence>
<dbReference type="RefSeq" id="WP_015195461.1">
    <property type="nucleotide sequence ID" value="NC_019748.1"/>
</dbReference>
<organism evidence="1 2">
    <name type="scientific">Stanieria cyanosphaera (strain ATCC 29371 / PCC 7437)</name>
    <dbReference type="NCBI Taxonomy" id="111780"/>
    <lineage>
        <taxon>Bacteria</taxon>
        <taxon>Bacillati</taxon>
        <taxon>Cyanobacteriota</taxon>
        <taxon>Cyanophyceae</taxon>
        <taxon>Pleurocapsales</taxon>
        <taxon>Dermocarpellaceae</taxon>
        <taxon>Stanieria</taxon>
    </lineage>
</organism>
<gene>
    <name evidence="1" type="ordered locus">Sta7437_4338</name>
</gene>
<keyword evidence="2" id="KW-1185">Reference proteome</keyword>
<reference evidence="2" key="1">
    <citation type="journal article" date="2013" name="Proc. Natl. Acad. Sci. U.S.A.">
        <title>Improving the coverage of the cyanobacterial phylum using diversity-driven genome sequencing.</title>
        <authorList>
            <person name="Shih P.M."/>
            <person name="Wu D."/>
            <person name="Latifi A."/>
            <person name="Axen S.D."/>
            <person name="Fewer D.P."/>
            <person name="Talla E."/>
            <person name="Calteau A."/>
            <person name="Cai F."/>
            <person name="Tandeau de Marsac N."/>
            <person name="Rippka R."/>
            <person name="Herdman M."/>
            <person name="Sivonen K."/>
            <person name="Coursin T."/>
            <person name="Laurent T."/>
            <person name="Goodwin L."/>
            <person name="Nolan M."/>
            <person name="Davenport K.W."/>
            <person name="Han C.S."/>
            <person name="Rubin E.M."/>
            <person name="Eisen J.A."/>
            <person name="Woyke T."/>
            <person name="Gugger M."/>
            <person name="Kerfeld C.A."/>
        </authorList>
    </citation>
    <scope>NUCLEOTIDE SEQUENCE [LARGE SCALE GENOMIC DNA]</scope>
    <source>
        <strain evidence="2">ATCC 29371 / PCC 7437</strain>
    </source>
</reference>
<dbReference type="EMBL" id="CP003653">
    <property type="protein sequence ID" value="AFZ37807.1"/>
    <property type="molecule type" value="Genomic_DNA"/>
</dbReference>
<dbReference type="OrthoDB" id="463191at2"/>
<dbReference type="PANTHER" id="PTHR35690:SF1">
    <property type="entry name" value="OS01G0363500 PROTEIN"/>
    <property type="match status" value="1"/>
</dbReference>
<dbReference type="HOGENOM" id="CLU_1420172_0_0_3"/>
<protein>
    <recommendedName>
        <fullName evidence="3">Plastid lipid-associated protein/fibrillin conserved domain-containing protein</fullName>
    </recommendedName>
</protein>
<dbReference type="PATRIC" id="fig|111780.3.peg.4492"/>
<dbReference type="PANTHER" id="PTHR35690">
    <property type="entry name" value="OS01G0363500 PROTEIN"/>
    <property type="match status" value="1"/>
</dbReference>